<dbReference type="RefSeq" id="WP_275934891.1">
    <property type="nucleotide sequence ID" value="NZ_CYPR01000096.1"/>
</dbReference>
<name>A0A0M7BAD5_9RHOB</name>
<gene>
    <name evidence="1" type="ORF">JSE7799_01501</name>
</gene>
<reference evidence="1 2" key="1">
    <citation type="submission" date="2015-09" db="EMBL/GenBank/DDBJ databases">
        <authorList>
            <person name="Jackson K.R."/>
            <person name="Lunt B.L."/>
            <person name="Fisher J.N.B."/>
            <person name="Gardner A.V."/>
            <person name="Bailey M.E."/>
            <person name="Deus L.M."/>
            <person name="Earl A.S."/>
            <person name="Gibby P.D."/>
            <person name="Hartmann K.A."/>
            <person name="Liu J.E."/>
            <person name="Manci A.M."/>
            <person name="Nielsen D.A."/>
            <person name="Solomon M.B."/>
            <person name="Breakwell D.P."/>
            <person name="Burnett S.H."/>
            <person name="Grose J.H."/>
        </authorList>
    </citation>
    <scope>NUCLEOTIDE SEQUENCE [LARGE SCALE GENOMIC DNA]</scope>
    <source>
        <strain evidence="1 2">CECT 7799</strain>
    </source>
</reference>
<sequence length="42" mass="4352">MSMRHEIRLVLLAVAIIAGLALQEAGGEIADCDTCTAPVEAV</sequence>
<proteinExistence type="predicted"/>
<dbReference type="AlphaFoldDB" id="A0A0M7BAD5"/>
<dbReference type="EMBL" id="CYPR01000096">
    <property type="protein sequence ID" value="CUH38779.1"/>
    <property type="molecule type" value="Genomic_DNA"/>
</dbReference>
<keyword evidence="2" id="KW-1185">Reference proteome</keyword>
<protein>
    <submittedName>
        <fullName evidence="1">Uncharacterized protein</fullName>
    </submittedName>
</protein>
<evidence type="ECO:0000313" key="2">
    <source>
        <dbReference type="Proteomes" id="UP000049455"/>
    </source>
</evidence>
<accession>A0A0M7BAD5</accession>
<dbReference type="Proteomes" id="UP000049455">
    <property type="component" value="Unassembled WGS sequence"/>
</dbReference>
<evidence type="ECO:0000313" key="1">
    <source>
        <dbReference type="EMBL" id="CUH38779.1"/>
    </source>
</evidence>
<organism evidence="1 2">
    <name type="scientific">Jannaschia seosinensis</name>
    <dbReference type="NCBI Taxonomy" id="313367"/>
    <lineage>
        <taxon>Bacteria</taxon>
        <taxon>Pseudomonadati</taxon>
        <taxon>Pseudomonadota</taxon>
        <taxon>Alphaproteobacteria</taxon>
        <taxon>Rhodobacterales</taxon>
        <taxon>Roseobacteraceae</taxon>
        <taxon>Jannaschia</taxon>
    </lineage>
</organism>